<sequence>MMKSAILLTSMVAAYPAVAGEALLERAGAAIFKQSAAPGMVIAVVRGDQLTLLGYGETAPGNGQKPGPDSLLRVGSMSKVLATELMIKLADDGKVRLSDPLQKYAPAGVTVPVWPGAQPITLLNLATHTSGLARVIEGKQAEQAAPFTWPGRELRWEWLQRQTLANAPGAAAQYSNAAYGLLGDALASAGRQSYTQLLHDRLTGPLGMNDTTASPSPQQCARLMTGGKFNPSGPCLDTQATASSGGMYSTAADMARWMQHLLGVKHAGNPAQTAQALAIYLQRQELSAVAGLDKAGRASGLGLGWVQLAASGNTPAILQKTGGGGGFMSYMALLPGRRTGVFVSVTSMNIDMFASLALSVNRLVVALDAE</sequence>
<comment type="similarity">
    <text evidence="1">Belongs to the beta-lactamase family.</text>
</comment>
<evidence type="ECO:0000256" key="1">
    <source>
        <dbReference type="ARBA" id="ARBA00038473"/>
    </source>
</evidence>
<dbReference type="InterPro" id="IPR001466">
    <property type="entry name" value="Beta-lactam-related"/>
</dbReference>
<dbReference type="eggNOG" id="COG1680">
    <property type="taxonomic scope" value="Bacteria"/>
</dbReference>
<feature type="signal peptide" evidence="2">
    <location>
        <begin position="1"/>
        <end position="19"/>
    </location>
</feature>
<accession>W0V464</accession>
<dbReference type="EMBL" id="HG322949">
    <property type="protein sequence ID" value="CDG83619.1"/>
    <property type="molecule type" value="Genomic_DNA"/>
</dbReference>
<dbReference type="RefSeq" id="WP_051780836.1">
    <property type="nucleotide sequence ID" value="NZ_BCTH01000059.1"/>
</dbReference>
<dbReference type="OrthoDB" id="9801061at2"/>
<dbReference type="AlphaFoldDB" id="W0V464"/>
<proteinExistence type="inferred from homology"/>
<dbReference type="PANTHER" id="PTHR22935:SF95">
    <property type="entry name" value="BETA-LACTAMASE-LIKE 1-RELATED"/>
    <property type="match status" value="1"/>
</dbReference>
<evidence type="ECO:0000256" key="2">
    <source>
        <dbReference type="SAM" id="SignalP"/>
    </source>
</evidence>
<dbReference type="InterPro" id="IPR012338">
    <property type="entry name" value="Beta-lactam/transpept-like"/>
</dbReference>
<dbReference type="Proteomes" id="UP000027604">
    <property type="component" value="Chromosome I"/>
</dbReference>
<gene>
    <name evidence="4" type="primary">ampH</name>
    <name evidence="4" type="ORF">GJA_2993</name>
</gene>
<evidence type="ECO:0000313" key="4">
    <source>
        <dbReference type="EMBL" id="CDG83619.1"/>
    </source>
</evidence>
<evidence type="ECO:0000259" key="3">
    <source>
        <dbReference type="Pfam" id="PF00144"/>
    </source>
</evidence>
<dbReference type="KEGG" id="jag:GJA_2993"/>
<reference evidence="4 5" key="1">
    <citation type="journal article" date="2015" name="Genome Announc.">
        <title>Genome Sequence of Mushroom Soft-Rot Pathogen Janthinobacterium agaricidamnosum.</title>
        <authorList>
            <person name="Graupner K."/>
            <person name="Lackner G."/>
            <person name="Hertweck C."/>
        </authorList>
    </citation>
    <scope>NUCLEOTIDE SEQUENCE [LARGE SCALE GENOMIC DNA]</scope>
    <source>
        <strain evidence="5">NBRC 102515 / DSM 9628</strain>
    </source>
</reference>
<feature type="domain" description="Beta-lactamase-related" evidence="3">
    <location>
        <begin position="33"/>
        <end position="349"/>
    </location>
</feature>
<keyword evidence="5" id="KW-1185">Reference proteome</keyword>
<protein>
    <submittedName>
        <fullName evidence="4">Putative enzyme</fullName>
    </submittedName>
</protein>
<dbReference type="Gene3D" id="3.40.710.10">
    <property type="entry name" value="DD-peptidase/beta-lactamase superfamily"/>
    <property type="match status" value="1"/>
</dbReference>
<dbReference type="PANTHER" id="PTHR22935">
    <property type="entry name" value="PENICILLIN-BINDING PROTEIN"/>
    <property type="match status" value="1"/>
</dbReference>
<feature type="chain" id="PRO_5004797304" evidence="2">
    <location>
        <begin position="20"/>
        <end position="370"/>
    </location>
</feature>
<dbReference type="SUPFAM" id="SSF56601">
    <property type="entry name" value="beta-lactamase/transpeptidase-like"/>
    <property type="match status" value="1"/>
</dbReference>
<dbReference type="Pfam" id="PF00144">
    <property type="entry name" value="Beta-lactamase"/>
    <property type="match status" value="1"/>
</dbReference>
<dbReference type="STRING" id="1349767.GJA_2993"/>
<dbReference type="NCBIfam" id="NF007943">
    <property type="entry name" value="PRK10662.1"/>
    <property type="match status" value="1"/>
</dbReference>
<evidence type="ECO:0000313" key="5">
    <source>
        <dbReference type="Proteomes" id="UP000027604"/>
    </source>
</evidence>
<name>W0V464_9BURK</name>
<dbReference type="InterPro" id="IPR051478">
    <property type="entry name" value="Beta-lactamase-like_AB/R"/>
</dbReference>
<dbReference type="HOGENOM" id="CLU_020027_7_1_4"/>
<dbReference type="PATRIC" id="fig|1349767.4.peg.4701"/>
<keyword evidence="2" id="KW-0732">Signal</keyword>
<organism evidence="4 5">
    <name type="scientific">Janthinobacterium agaricidamnosum NBRC 102515 = DSM 9628</name>
    <dbReference type="NCBI Taxonomy" id="1349767"/>
    <lineage>
        <taxon>Bacteria</taxon>
        <taxon>Pseudomonadati</taxon>
        <taxon>Pseudomonadota</taxon>
        <taxon>Betaproteobacteria</taxon>
        <taxon>Burkholderiales</taxon>
        <taxon>Oxalobacteraceae</taxon>
        <taxon>Janthinobacterium</taxon>
    </lineage>
</organism>